<dbReference type="PANTHER" id="PTHR33164:SF43">
    <property type="entry name" value="HTH-TYPE TRANSCRIPTIONAL REPRESSOR YETL"/>
    <property type="match status" value="1"/>
</dbReference>
<dbReference type="RefSeq" id="WP_120326888.1">
    <property type="nucleotide sequence ID" value="NZ_JBFAVT010000077.1"/>
</dbReference>
<dbReference type="EMBL" id="RAQQ01000002">
    <property type="protein sequence ID" value="RKF28801.1"/>
    <property type="molecule type" value="Genomic_DNA"/>
</dbReference>
<evidence type="ECO:0000259" key="2">
    <source>
        <dbReference type="PROSITE" id="PS50995"/>
    </source>
</evidence>
<feature type="region of interest" description="Disordered" evidence="1">
    <location>
        <begin position="146"/>
        <end position="189"/>
    </location>
</feature>
<dbReference type="SMART" id="SM00347">
    <property type="entry name" value="HTH_MARR"/>
    <property type="match status" value="1"/>
</dbReference>
<feature type="domain" description="HTH marR-type" evidence="2">
    <location>
        <begin position="1"/>
        <end position="145"/>
    </location>
</feature>
<dbReference type="GO" id="GO:0006950">
    <property type="term" value="P:response to stress"/>
    <property type="evidence" value="ECO:0007669"/>
    <property type="project" value="TreeGrafter"/>
</dbReference>
<evidence type="ECO:0000313" key="4">
    <source>
        <dbReference type="Proteomes" id="UP000285744"/>
    </source>
</evidence>
<evidence type="ECO:0000256" key="1">
    <source>
        <dbReference type="SAM" id="MobiDB-lite"/>
    </source>
</evidence>
<accession>A0A420F7B2</accession>
<reference evidence="3 4" key="1">
    <citation type="journal article" date="2018" name="Int. J. Syst. Evol. Microbiol.">
        <title>Micromonospora globbae sp. nov., an endophytic actinomycete isolated from roots of Globba winitii C. H. Wright.</title>
        <authorList>
            <person name="Kuncharoen N."/>
            <person name="Pittayakhajonwut P."/>
            <person name="Tanasupawat S."/>
        </authorList>
    </citation>
    <scope>NUCLEOTIDE SEQUENCE [LARGE SCALE GENOMIC DNA]</scope>
    <source>
        <strain evidence="3 4">WPS1-2</strain>
    </source>
</reference>
<proteinExistence type="predicted"/>
<dbReference type="GO" id="GO:0003700">
    <property type="term" value="F:DNA-binding transcription factor activity"/>
    <property type="evidence" value="ECO:0007669"/>
    <property type="project" value="InterPro"/>
</dbReference>
<dbReference type="PROSITE" id="PS50995">
    <property type="entry name" value="HTH_MARR_2"/>
    <property type="match status" value="1"/>
</dbReference>
<dbReference type="Proteomes" id="UP000285744">
    <property type="component" value="Unassembled WGS sequence"/>
</dbReference>
<evidence type="ECO:0000313" key="3">
    <source>
        <dbReference type="EMBL" id="RKF28801.1"/>
    </source>
</evidence>
<dbReference type="Gene3D" id="1.10.10.10">
    <property type="entry name" value="Winged helix-like DNA-binding domain superfamily/Winged helix DNA-binding domain"/>
    <property type="match status" value="1"/>
</dbReference>
<protein>
    <submittedName>
        <fullName evidence="3">MarR family transcriptional regulator</fullName>
    </submittedName>
</protein>
<dbReference type="InterPro" id="IPR000835">
    <property type="entry name" value="HTH_MarR-typ"/>
</dbReference>
<dbReference type="PANTHER" id="PTHR33164">
    <property type="entry name" value="TRANSCRIPTIONAL REGULATOR, MARR FAMILY"/>
    <property type="match status" value="1"/>
</dbReference>
<feature type="compositionally biased region" description="Low complexity" evidence="1">
    <location>
        <begin position="153"/>
        <end position="175"/>
    </location>
</feature>
<dbReference type="InterPro" id="IPR036390">
    <property type="entry name" value="WH_DNA-bd_sf"/>
</dbReference>
<dbReference type="InterPro" id="IPR039422">
    <property type="entry name" value="MarR/SlyA-like"/>
</dbReference>
<dbReference type="PRINTS" id="PR00598">
    <property type="entry name" value="HTHMARR"/>
</dbReference>
<gene>
    <name evidence="3" type="ORF">D7I43_03435</name>
</gene>
<sequence length="189" mass="20714">MENPPEETPATWESLPSWLLTQTAGHAHRLVAEGFSSVGARGYHYRLLATLERFGPASQAALGRRSGIHLSDMVATINELADRELVERSPDPADRRRNIITLTAAGRRQLRRLEKRLAETQDELLAPLSPEERQRLTELLTRLLHHHTGRTGTGDADTGTLDAPARSPGPAPAAGRRARDRGRTGSRGA</sequence>
<dbReference type="SUPFAM" id="SSF46785">
    <property type="entry name" value="Winged helix' DNA-binding domain"/>
    <property type="match status" value="1"/>
</dbReference>
<dbReference type="Pfam" id="PF12802">
    <property type="entry name" value="MarR_2"/>
    <property type="match status" value="1"/>
</dbReference>
<dbReference type="InterPro" id="IPR036388">
    <property type="entry name" value="WH-like_DNA-bd_sf"/>
</dbReference>
<dbReference type="AlphaFoldDB" id="A0A420F7B2"/>
<dbReference type="OrthoDB" id="4826718at2"/>
<comment type="caution">
    <text evidence="3">The sequence shown here is derived from an EMBL/GenBank/DDBJ whole genome shotgun (WGS) entry which is preliminary data.</text>
</comment>
<organism evidence="3 4">
    <name type="scientific">Micromonospora globbae</name>
    <dbReference type="NCBI Taxonomy" id="1894969"/>
    <lineage>
        <taxon>Bacteria</taxon>
        <taxon>Bacillati</taxon>
        <taxon>Actinomycetota</taxon>
        <taxon>Actinomycetes</taxon>
        <taxon>Micromonosporales</taxon>
        <taxon>Micromonosporaceae</taxon>
        <taxon>Micromonospora</taxon>
    </lineage>
</organism>
<name>A0A420F7B2_9ACTN</name>